<feature type="active site" description="Acyl-thioester intermediate" evidence="4">
    <location>
        <position position="89"/>
    </location>
</feature>
<dbReference type="AlphaFoldDB" id="A0A5S4G4J1"/>
<protein>
    <submittedName>
        <fullName evidence="8">Acetyl-CoA C-acetyltransferase</fullName>
        <ecNumber evidence="8">2.3.1.9</ecNumber>
    </submittedName>
</protein>
<evidence type="ECO:0000256" key="1">
    <source>
        <dbReference type="ARBA" id="ARBA00010982"/>
    </source>
</evidence>
<organism evidence="8 9">
    <name type="scientific">Actinomadura geliboluensis</name>
    <dbReference type="NCBI Taxonomy" id="882440"/>
    <lineage>
        <taxon>Bacteria</taxon>
        <taxon>Bacillati</taxon>
        <taxon>Actinomycetota</taxon>
        <taxon>Actinomycetes</taxon>
        <taxon>Streptosporangiales</taxon>
        <taxon>Thermomonosporaceae</taxon>
        <taxon>Actinomadura</taxon>
    </lineage>
</organism>
<dbReference type="GO" id="GO:0003985">
    <property type="term" value="F:acetyl-CoA C-acetyltransferase activity"/>
    <property type="evidence" value="ECO:0007669"/>
    <property type="project" value="UniProtKB-EC"/>
</dbReference>
<accession>A0A5S4G4J1</accession>
<dbReference type="InterPro" id="IPR016039">
    <property type="entry name" value="Thiolase-like"/>
</dbReference>
<dbReference type="RefSeq" id="WP_138641425.1">
    <property type="nucleotide sequence ID" value="NZ_JASWDG010000065.1"/>
</dbReference>
<evidence type="ECO:0000256" key="2">
    <source>
        <dbReference type="ARBA" id="ARBA00022679"/>
    </source>
</evidence>
<dbReference type="InterPro" id="IPR002155">
    <property type="entry name" value="Thiolase"/>
</dbReference>
<dbReference type="OrthoDB" id="3761315at2"/>
<keyword evidence="9" id="KW-1185">Reference proteome</keyword>
<dbReference type="EMBL" id="VCKZ01000463">
    <property type="protein sequence ID" value="TMR27908.1"/>
    <property type="molecule type" value="Genomic_DNA"/>
</dbReference>
<name>A0A5S4G4J1_9ACTN</name>
<reference evidence="8 9" key="1">
    <citation type="submission" date="2019-05" db="EMBL/GenBank/DDBJ databases">
        <title>Draft genome sequence of Actinomadura geliboluensis A8036.</title>
        <authorList>
            <person name="Saricaoglu S."/>
            <person name="Isik K."/>
        </authorList>
    </citation>
    <scope>NUCLEOTIDE SEQUENCE [LARGE SCALE GENOMIC DNA]</scope>
    <source>
        <strain evidence="8 9">A8036</strain>
    </source>
</reference>
<dbReference type="PANTHER" id="PTHR43365">
    <property type="entry name" value="BLR7806 PROTEIN"/>
    <property type="match status" value="1"/>
</dbReference>
<dbReference type="Pfam" id="PF02803">
    <property type="entry name" value="Thiolase_C"/>
    <property type="match status" value="1"/>
</dbReference>
<dbReference type="CDD" id="cd00751">
    <property type="entry name" value="thiolase"/>
    <property type="match status" value="1"/>
</dbReference>
<comment type="caution">
    <text evidence="8">The sequence shown here is derived from an EMBL/GenBank/DDBJ whole genome shotgun (WGS) entry which is preliminary data.</text>
</comment>
<comment type="similarity">
    <text evidence="1 5">Belongs to the thiolase-like superfamily. Thiolase family.</text>
</comment>
<evidence type="ECO:0000313" key="9">
    <source>
        <dbReference type="Proteomes" id="UP000305238"/>
    </source>
</evidence>
<dbReference type="Gene3D" id="3.40.47.10">
    <property type="match status" value="2"/>
</dbReference>
<dbReference type="InterPro" id="IPR020617">
    <property type="entry name" value="Thiolase_C"/>
</dbReference>
<dbReference type="NCBIfam" id="TIGR01930">
    <property type="entry name" value="AcCoA-C-Actrans"/>
    <property type="match status" value="1"/>
</dbReference>
<evidence type="ECO:0000259" key="7">
    <source>
        <dbReference type="Pfam" id="PF02803"/>
    </source>
</evidence>
<proteinExistence type="inferred from homology"/>
<dbReference type="PANTHER" id="PTHR43365:SF1">
    <property type="entry name" value="ACETYL-COA C-ACYLTRANSFERASE"/>
    <property type="match status" value="1"/>
</dbReference>
<dbReference type="Proteomes" id="UP000305238">
    <property type="component" value="Unassembled WGS sequence"/>
</dbReference>
<evidence type="ECO:0000259" key="6">
    <source>
        <dbReference type="Pfam" id="PF00108"/>
    </source>
</evidence>
<gene>
    <name evidence="8" type="ORF">ETD96_38490</name>
</gene>
<evidence type="ECO:0000313" key="8">
    <source>
        <dbReference type="EMBL" id="TMR27908.1"/>
    </source>
</evidence>
<evidence type="ECO:0000256" key="4">
    <source>
        <dbReference type="PIRSR" id="PIRSR000429-1"/>
    </source>
</evidence>
<dbReference type="InterPro" id="IPR020613">
    <property type="entry name" value="Thiolase_CS"/>
</dbReference>
<dbReference type="PROSITE" id="PS00737">
    <property type="entry name" value="THIOLASE_2"/>
    <property type="match status" value="1"/>
</dbReference>
<keyword evidence="3 5" id="KW-0012">Acyltransferase</keyword>
<feature type="active site" description="Proton acceptor" evidence="4">
    <location>
        <position position="340"/>
    </location>
</feature>
<feature type="active site" description="Proton acceptor" evidence="4">
    <location>
        <position position="370"/>
    </location>
</feature>
<feature type="domain" description="Thiolase N-terminal" evidence="6">
    <location>
        <begin position="5"/>
        <end position="254"/>
    </location>
</feature>
<dbReference type="PIRSF" id="PIRSF000429">
    <property type="entry name" value="Ac-CoA_Ac_transf"/>
    <property type="match status" value="1"/>
</dbReference>
<evidence type="ECO:0000256" key="5">
    <source>
        <dbReference type="RuleBase" id="RU003557"/>
    </source>
</evidence>
<dbReference type="Pfam" id="PF00108">
    <property type="entry name" value="Thiolase_N"/>
    <property type="match status" value="1"/>
</dbReference>
<dbReference type="EC" id="2.3.1.9" evidence="8"/>
<dbReference type="InterPro" id="IPR020616">
    <property type="entry name" value="Thiolase_N"/>
</dbReference>
<evidence type="ECO:0000256" key="3">
    <source>
        <dbReference type="ARBA" id="ARBA00023315"/>
    </source>
</evidence>
<keyword evidence="2 5" id="KW-0808">Transferase</keyword>
<feature type="domain" description="Thiolase C-terminal" evidence="7">
    <location>
        <begin position="262"/>
        <end position="383"/>
    </location>
</feature>
<dbReference type="NCBIfam" id="NF005865">
    <property type="entry name" value="PRK07801.1"/>
    <property type="match status" value="1"/>
</dbReference>
<dbReference type="SUPFAM" id="SSF53901">
    <property type="entry name" value="Thiolase-like"/>
    <property type="match status" value="2"/>
</dbReference>
<sequence>MAEAYIVDAVRAPVGRRNGGLAGAHPADLGAHVLTALMDRTKIDPAAVEDVVFGCVDTIGPQAGDIARTCWLAAGLPEEVPGVTVDRQCGSSQQAVHFAAQAVLSGTSDLVVAGGVQNMSQIPIASAMTAAAPLGFTEGPFAGSKGWTRRYGDQEVSQFHGAEMIARDWDLSREDMERFAYESHQRAIRAIDEGRFEREIAPYEGVATDEGPRRDTTLEKMAGLKTLVDGGRLTAAVSSQISDGSAALLIASEQAVKDHGLTPRARIHHISARGEDPVRMLSAPIPATAYAFKKTGMTMDDIDAVEINEAFASVVLAWLKETGADPAKVNPNGGAIALGHPLGATGARLMTTLLHELDRTGGRYGLQTMCEGGGQANVTIIERLR</sequence>